<evidence type="ECO:0000313" key="4">
    <source>
        <dbReference type="WBParaSite" id="Csp11.Scaffold630.g18458.t1"/>
    </source>
</evidence>
<feature type="transmembrane region" description="Helical" evidence="1">
    <location>
        <begin position="15"/>
        <end position="38"/>
    </location>
</feature>
<accession>A0A1I7UQY0</accession>
<feature type="domain" description="Sdz-33 F-box" evidence="2">
    <location>
        <begin position="107"/>
        <end position="145"/>
    </location>
</feature>
<evidence type="ECO:0000256" key="1">
    <source>
        <dbReference type="SAM" id="Phobius"/>
    </source>
</evidence>
<reference evidence="4" key="1">
    <citation type="submission" date="2016-11" db="UniProtKB">
        <authorList>
            <consortium name="WormBaseParasite"/>
        </authorList>
    </citation>
    <scope>IDENTIFICATION</scope>
</reference>
<dbReference type="Proteomes" id="UP000095282">
    <property type="component" value="Unplaced"/>
</dbReference>
<evidence type="ECO:0000313" key="3">
    <source>
        <dbReference type="Proteomes" id="UP000095282"/>
    </source>
</evidence>
<dbReference type="PANTHER" id="PTHR21503:SF8">
    <property type="entry name" value="F-BOX ASSOCIATED DOMAIN-CONTAINING PROTEIN-RELATED"/>
    <property type="match status" value="1"/>
</dbReference>
<dbReference type="PANTHER" id="PTHR21503">
    <property type="entry name" value="F-BOX-CONTAINING HYPOTHETICAL PROTEIN C.ELEGANS"/>
    <property type="match status" value="1"/>
</dbReference>
<dbReference type="Pfam" id="PF07735">
    <property type="entry name" value="FBA_2"/>
    <property type="match status" value="1"/>
</dbReference>
<keyword evidence="1" id="KW-0812">Transmembrane</keyword>
<protein>
    <submittedName>
        <fullName evidence="4">FBA_2 domain-containing protein</fullName>
    </submittedName>
</protein>
<dbReference type="WBParaSite" id="Csp11.Scaffold630.g18458.t1">
    <property type="protein sequence ID" value="Csp11.Scaffold630.g18458.t1"/>
    <property type="gene ID" value="Csp11.Scaffold630.g18458"/>
</dbReference>
<proteinExistence type="predicted"/>
<keyword evidence="3" id="KW-1185">Reference proteome</keyword>
<dbReference type="InterPro" id="IPR012885">
    <property type="entry name" value="F-box_Sdz-33"/>
</dbReference>
<sequence>MLDGLKLAEDAMHIFRIPFIDVTLTGTGETLAFFYWAARRPFRIRNMQAMCSDRRHAENFFDLFIGRCDHLELFFHFKRSFKLPREDRWPNKVTLNAHPNHFDFSRLIHCPELCLIKVHATNEQLNEFIKSWQSGKRNPRLRRVYFKQRASLGRVLHEIEVNHRDPRTVKRVLTLNNVTWSIVGGIDIAGPNGKTATIKWERYRKDERPAETEEEAFRRAFREYKYHRVAGSLEFLDISSFTIFVW</sequence>
<dbReference type="AlphaFoldDB" id="A0A1I7UQY0"/>
<keyword evidence="1" id="KW-1133">Transmembrane helix</keyword>
<name>A0A1I7UQY0_9PELO</name>
<organism evidence="3 4">
    <name type="scientific">Caenorhabditis tropicalis</name>
    <dbReference type="NCBI Taxonomy" id="1561998"/>
    <lineage>
        <taxon>Eukaryota</taxon>
        <taxon>Metazoa</taxon>
        <taxon>Ecdysozoa</taxon>
        <taxon>Nematoda</taxon>
        <taxon>Chromadorea</taxon>
        <taxon>Rhabditida</taxon>
        <taxon>Rhabditina</taxon>
        <taxon>Rhabditomorpha</taxon>
        <taxon>Rhabditoidea</taxon>
        <taxon>Rhabditidae</taxon>
        <taxon>Peloderinae</taxon>
        <taxon>Caenorhabditis</taxon>
    </lineage>
</organism>
<evidence type="ECO:0000259" key="2">
    <source>
        <dbReference type="Pfam" id="PF07735"/>
    </source>
</evidence>
<keyword evidence="1" id="KW-0472">Membrane</keyword>